<dbReference type="AlphaFoldDB" id="A0A915I365"/>
<reference evidence="2" key="1">
    <citation type="submission" date="2022-11" db="UniProtKB">
        <authorList>
            <consortium name="WormBaseParasite"/>
        </authorList>
    </citation>
    <scope>IDENTIFICATION</scope>
</reference>
<evidence type="ECO:0000313" key="1">
    <source>
        <dbReference type="Proteomes" id="UP000887565"/>
    </source>
</evidence>
<name>A0A915I365_ROMCU</name>
<dbReference type="WBParaSite" id="nRc.2.0.1.t08572-RA">
    <property type="protein sequence ID" value="nRc.2.0.1.t08572-RA"/>
    <property type="gene ID" value="nRc.2.0.1.g08572"/>
</dbReference>
<protein>
    <submittedName>
        <fullName evidence="2">Uncharacterized protein</fullName>
    </submittedName>
</protein>
<evidence type="ECO:0000313" key="2">
    <source>
        <dbReference type="WBParaSite" id="nRc.2.0.1.t08572-RA"/>
    </source>
</evidence>
<accession>A0A915I365</accession>
<sequence>MVSNSKPVDLTRACQITLRGMEKISSKIDSTNLNEFQEEDQEMSGPPNRWQMIQFLVTDTHMTYGQPQLLQDNGYFLIDDYNVKCIIKVGKLE</sequence>
<keyword evidence="1" id="KW-1185">Reference proteome</keyword>
<organism evidence="1 2">
    <name type="scientific">Romanomermis culicivorax</name>
    <name type="common">Nematode worm</name>
    <dbReference type="NCBI Taxonomy" id="13658"/>
    <lineage>
        <taxon>Eukaryota</taxon>
        <taxon>Metazoa</taxon>
        <taxon>Ecdysozoa</taxon>
        <taxon>Nematoda</taxon>
        <taxon>Enoplea</taxon>
        <taxon>Dorylaimia</taxon>
        <taxon>Mermithida</taxon>
        <taxon>Mermithoidea</taxon>
        <taxon>Mermithidae</taxon>
        <taxon>Romanomermis</taxon>
    </lineage>
</organism>
<dbReference type="Proteomes" id="UP000887565">
    <property type="component" value="Unplaced"/>
</dbReference>
<proteinExistence type="predicted"/>